<protein>
    <recommendedName>
        <fullName evidence="3">Fibronectin type-III domain-containing protein</fullName>
    </recommendedName>
</protein>
<sequence length="232" mass="25689">MKTRTLITMTMIFLFGLVACEDILEVPDISEQSVELLAPSDGSVLDDNSVNLNWKGVDEATGYTIQVASPNFENAAQILLDSVIEMDTLGYLPNQISKNLLNGDYEWRVKAFNSGFETAYSSNGFQVNGDEYLDLIPPNTPQLVSPTNGSDTSDTEIEFTWSREDVPGTAERDSIFIYSDENLQELTTKAVEANKSYTTTLSAGTYYWLVRAFDAAGNESQDSTTFNFTIND</sequence>
<dbReference type="InterPro" id="IPR013783">
    <property type="entry name" value="Ig-like_fold"/>
</dbReference>
<reference evidence="1 2" key="1">
    <citation type="submission" date="2023-01" db="EMBL/GenBank/DDBJ databases">
        <title>Complete genome sequence of Muricauda aquimarina strain IFOP_LL357.</title>
        <authorList>
            <person name="Gajardo G."/>
            <person name="Ueki S."/>
            <person name="Maruyama F."/>
        </authorList>
    </citation>
    <scope>NUCLEOTIDE SEQUENCE [LARGE SCALE GENOMIC DNA]</scope>
    <source>
        <strain evidence="1 2">IFOP_LL357</strain>
    </source>
</reference>
<accession>A0AA48KNZ7</accession>
<dbReference type="SUPFAM" id="SSF49265">
    <property type="entry name" value="Fibronectin type III"/>
    <property type="match status" value="1"/>
</dbReference>
<keyword evidence="2" id="KW-1185">Reference proteome</keyword>
<evidence type="ECO:0000313" key="2">
    <source>
        <dbReference type="Proteomes" id="UP001330184"/>
    </source>
</evidence>
<proteinExistence type="predicted"/>
<evidence type="ECO:0008006" key="3">
    <source>
        <dbReference type="Google" id="ProtNLM"/>
    </source>
</evidence>
<organism evidence="1 2">
    <name type="scientific">Flagellimonas marinaquae</name>
    <dbReference type="NCBI Taxonomy" id="254955"/>
    <lineage>
        <taxon>Bacteria</taxon>
        <taxon>Pseudomonadati</taxon>
        <taxon>Bacteroidota</taxon>
        <taxon>Flavobacteriia</taxon>
        <taxon>Flavobacteriales</taxon>
        <taxon>Flavobacteriaceae</taxon>
        <taxon>Flagellimonas</taxon>
    </lineage>
</organism>
<dbReference type="InterPro" id="IPR036116">
    <property type="entry name" value="FN3_sf"/>
</dbReference>
<gene>
    <name evidence="1" type="ORF">MACH07_22100</name>
</gene>
<evidence type="ECO:0000313" key="1">
    <source>
        <dbReference type="EMBL" id="BDW93378.1"/>
    </source>
</evidence>
<dbReference type="PROSITE" id="PS51257">
    <property type="entry name" value="PROKAR_LIPOPROTEIN"/>
    <property type="match status" value="1"/>
</dbReference>
<dbReference type="AlphaFoldDB" id="A0AA48KNZ7"/>
<name>A0AA48KNZ7_9FLAO</name>
<dbReference type="RefSeq" id="WP_338193809.1">
    <property type="nucleotide sequence ID" value="NZ_AP027268.1"/>
</dbReference>
<dbReference type="Gene3D" id="2.60.40.10">
    <property type="entry name" value="Immunoglobulins"/>
    <property type="match status" value="2"/>
</dbReference>
<dbReference type="Proteomes" id="UP001330184">
    <property type="component" value="Chromosome"/>
</dbReference>
<dbReference type="EMBL" id="AP027268">
    <property type="protein sequence ID" value="BDW93378.1"/>
    <property type="molecule type" value="Genomic_DNA"/>
</dbReference>